<evidence type="ECO:0000313" key="1">
    <source>
        <dbReference type="EMBL" id="CAK3734884.1"/>
    </source>
</evidence>
<dbReference type="InterPro" id="IPR050977">
    <property type="entry name" value="Fungal_Meroterpenoid_Isomerase"/>
</dbReference>
<gene>
    <name evidence="1" type="ORF">LECACI_7A000022</name>
</gene>
<dbReference type="AlphaFoldDB" id="A0AAI8W199"/>
<keyword evidence="2" id="KW-1185">Reference proteome</keyword>
<evidence type="ECO:0008006" key="3">
    <source>
        <dbReference type="Google" id="ProtNLM"/>
    </source>
</evidence>
<dbReference type="SUPFAM" id="SSF54427">
    <property type="entry name" value="NTF2-like"/>
    <property type="match status" value="1"/>
</dbReference>
<dbReference type="PANTHER" id="PTHR39598">
    <property type="entry name" value="AUSTINOL SYNTHESIS PROTEIN F-RELATED"/>
    <property type="match status" value="1"/>
</dbReference>
<comment type="caution">
    <text evidence="1">The sequence shown here is derived from an EMBL/GenBank/DDBJ whole genome shotgun (WGS) entry which is preliminary data.</text>
</comment>
<dbReference type="EMBL" id="CAVMBE010000001">
    <property type="protein sequence ID" value="CAK3734884.1"/>
    <property type="molecule type" value="Genomic_DNA"/>
</dbReference>
<proteinExistence type="predicted"/>
<sequence length="148" mass="16559">MQKATETLISGFNTGTINDIMAHRSAACTQRILPKTLGRTPKNNAEAREHVTHVYDLLHDWTFTADNILYDVAARKSCFHATSSATSPVGPFGNEYSFFLWFSEDGEEITRIEEMVDSAYSKEYFARLTAHMKGVDDGEGAGSIMRRD</sequence>
<protein>
    <recommendedName>
        <fullName evidence="3">SnoaL-like domain-containing protein</fullName>
    </recommendedName>
</protein>
<reference evidence="1" key="1">
    <citation type="submission" date="2023-11" db="EMBL/GenBank/DDBJ databases">
        <authorList>
            <person name="Alioto T."/>
            <person name="Alioto T."/>
            <person name="Gomez Garrido J."/>
        </authorList>
    </citation>
    <scope>NUCLEOTIDE SEQUENCE</scope>
</reference>
<evidence type="ECO:0000313" key="2">
    <source>
        <dbReference type="Proteomes" id="UP001296104"/>
    </source>
</evidence>
<accession>A0AAI8W199</accession>
<organism evidence="1 2">
    <name type="scientific">Lecanosticta acicola</name>
    <dbReference type="NCBI Taxonomy" id="111012"/>
    <lineage>
        <taxon>Eukaryota</taxon>
        <taxon>Fungi</taxon>
        <taxon>Dikarya</taxon>
        <taxon>Ascomycota</taxon>
        <taxon>Pezizomycotina</taxon>
        <taxon>Dothideomycetes</taxon>
        <taxon>Dothideomycetidae</taxon>
        <taxon>Mycosphaerellales</taxon>
        <taxon>Mycosphaerellaceae</taxon>
        <taxon>Lecanosticta</taxon>
    </lineage>
</organism>
<dbReference type="InterPro" id="IPR032710">
    <property type="entry name" value="NTF2-like_dom_sf"/>
</dbReference>
<name>A0AAI8W199_9PEZI</name>
<dbReference type="PANTHER" id="PTHR39598:SF1">
    <property type="entry name" value="AUSTINOID BIOSYNTHESIS CLUSTERS PROTEIN F-RELATED"/>
    <property type="match status" value="1"/>
</dbReference>
<dbReference type="Proteomes" id="UP001296104">
    <property type="component" value="Unassembled WGS sequence"/>
</dbReference>